<evidence type="ECO:0000256" key="4">
    <source>
        <dbReference type="PROSITE-ProRule" id="PRU01248"/>
    </source>
</evidence>
<evidence type="ECO:0000313" key="8">
    <source>
        <dbReference type="EMBL" id="GAA2124436.1"/>
    </source>
</evidence>
<reference evidence="8 9" key="1">
    <citation type="journal article" date="2019" name="Int. J. Syst. Evol. Microbiol.">
        <title>The Global Catalogue of Microorganisms (GCM) 10K type strain sequencing project: providing services to taxonomists for standard genome sequencing and annotation.</title>
        <authorList>
            <consortium name="The Broad Institute Genomics Platform"/>
            <consortium name="The Broad Institute Genome Sequencing Center for Infectious Disease"/>
            <person name="Wu L."/>
            <person name="Ma J."/>
        </authorList>
    </citation>
    <scope>NUCLEOTIDE SEQUENCE [LARGE SCALE GENOMIC DNA]</scope>
    <source>
        <strain evidence="8 9">JCM 13850</strain>
    </source>
</reference>
<evidence type="ECO:0000256" key="1">
    <source>
        <dbReference type="ARBA" id="ARBA00022908"/>
    </source>
</evidence>
<evidence type="ECO:0000256" key="2">
    <source>
        <dbReference type="ARBA" id="ARBA00023125"/>
    </source>
</evidence>
<dbReference type="PROSITE" id="PS51898">
    <property type="entry name" value="TYR_RECOMBINASE"/>
    <property type="match status" value="1"/>
</dbReference>
<dbReference type="InterPro" id="IPR004107">
    <property type="entry name" value="Integrase_SAM-like_N"/>
</dbReference>
<comment type="caution">
    <text evidence="8">The sequence shown here is derived from an EMBL/GenBank/DDBJ whole genome shotgun (WGS) entry which is preliminary data.</text>
</comment>
<evidence type="ECO:0000256" key="3">
    <source>
        <dbReference type="ARBA" id="ARBA00023172"/>
    </source>
</evidence>
<feature type="compositionally biased region" description="Basic and acidic residues" evidence="5">
    <location>
        <begin position="435"/>
        <end position="446"/>
    </location>
</feature>
<dbReference type="InterPro" id="IPR044068">
    <property type="entry name" value="CB"/>
</dbReference>
<dbReference type="InterPro" id="IPR013762">
    <property type="entry name" value="Integrase-like_cat_sf"/>
</dbReference>
<dbReference type="SUPFAM" id="SSF56349">
    <property type="entry name" value="DNA breaking-rejoining enzymes"/>
    <property type="match status" value="1"/>
</dbReference>
<dbReference type="RefSeq" id="WP_344262324.1">
    <property type="nucleotide sequence ID" value="NZ_BAAAMR010000006.1"/>
</dbReference>
<protein>
    <submittedName>
        <fullName evidence="8">Site-specific integrase</fullName>
    </submittedName>
</protein>
<feature type="domain" description="Core-binding (CB)" evidence="7">
    <location>
        <begin position="81"/>
        <end position="202"/>
    </location>
</feature>
<evidence type="ECO:0000256" key="5">
    <source>
        <dbReference type="SAM" id="MobiDB-lite"/>
    </source>
</evidence>
<dbReference type="EMBL" id="BAAAMR010000006">
    <property type="protein sequence ID" value="GAA2124436.1"/>
    <property type="molecule type" value="Genomic_DNA"/>
</dbReference>
<dbReference type="InterPro" id="IPR050090">
    <property type="entry name" value="Tyrosine_recombinase_XerCD"/>
</dbReference>
<keyword evidence="1" id="KW-0229">DNA integration</keyword>
<dbReference type="InterPro" id="IPR002104">
    <property type="entry name" value="Integrase_catalytic"/>
</dbReference>
<dbReference type="PANTHER" id="PTHR30349">
    <property type="entry name" value="PHAGE INTEGRASE-RELATED"/>
    <property type="match status" value="1"/>
</dbReference>
<feature type="region of interest" description="Disordered" evidence="5">
    <location>
        <begin position="1"/>
        <end position="28"/>
    </location>
</feature>
<dbReference type="InterPro" id="IPR010998">
    <property type="entry name" value="Integrase_recombinase_N"/>
</dbReference>
<gene>
    <name evidence="8" type="ORF">GCM10009727_11980</name>
</gene>
<keyword evidence="3" id="KW-0233">DNA recombination</keyword>
<name>A0ABN2YDX8_9ACTN</name>
<dbReference type="CDD" id="cd01189">
    <property type="entry name" value="INT_ICEBs1_C_like"/>
    <property type="match status" value="1"/>
</dbReference>
<evidence type="ECO:0000259" key="6">
    <source>
        <dbReference type="PROSITE" id="PS51898"/>
    </source>
</evidence>
<feature type="region of interest" description="Disordered" evidence="5">
    <location>
        <begin position="426"/>
        <end position="446"/>
    </location>
</feature>
<dbReference type="InterPro" id="IPR011010">
    <property type="entry name" value="DNA_brk_join_enz"/>
</dbReference>
<keyword evidence="2 4" id="KW-0238">DNA-binding</keyword>
<organism evidence="8 9">
    <name type="scientific">Actinomadura napierensis</name>
    <dbReference type="NCBI Taxonomy" id="267854"/>
    <lineage>
        <taxon>Bacteria</taxon>
        <taxon>Bacillati</taxon>
        <taxon>Actinomycetota</taxon>
        <taxon>Actinomycetes</taxon>
        <taxon>Streptosporangiales</taxon>
        <taxon>Thermomonosporaceae</taxon>
        <taxon>Actinomadura</taxon>
    </lineage>
</organism>
<dbReference type="Pfam" id="PF14659">
    <property type="entry name" value="Phage_int_SAM_3"/>
    <property type="match status" value="1"/>
</dbReference>
<accession>A0ABN2YDX8</accession>
<proteinExistence type="predicted"/>
<dbReference type="Gene3D" id="1.10.150.130">
    <property type="match status" value="1"/>
</dbReference>
<evidence type="ECO:0000313" key="9">
    <source>
        <dbReference type="Proteomes" id="UP001501020"/>
    </source>
</evidence>
<feature type="domain" description="Tyr recombinase" evidence="6">
    <location>
        <begin position="225"/>
        <end position="425"/>
    </location>
</feature>
<dbReference type="PANTHER" id="PTHR30349:SF91">
    <property type="entry name" value="INTA PROTEIN"/>
    <property type="match status" value="1"/>
</dbReference>
<evidence type="ECO:0000259" key="7">
    <source>
        <dbReference type="PROSITE" id="PS51900"/>
    </source>
</evidence>
<dbReference type="Gene3D" id="1.10.443.10">
    <property type="entry name" value="Intergrase catalytic core"/>
    <property type="match status" value="1"/>
</dbReference>
<dbReference type="Proteomes" id="UP001501020">
    <property type="component" value="Unassembled WGS sequence"/>
</dbReference>
<keyword evidence="9" id="KW-1185">Reference proteome</keyword>
<dbReference type="PROSITE" id="PS51900">
    <property type="entry name" value="CB"/>
    <property type="match status" value="1"/>
</dbReference>
<sequence>MTKTALGTPEEPDDGKRKRKSRTRANGEGSIFPYRNGYAAYVWVTTPAGERKKRWVYGKSRDIVHDKYIKLLNEAKQRPIATTVPTVEKYLTYWLAEVIEPNREAQTYAQYETLARLYVIPALGRKRLDRLTVRDVQNWVNRLPKTCQCCAQGKDAARPEHHSDPRKRQRCCAIGRCCQAYPSRRTIQAARNTLRAALTHAQTEEILARNVARMVKLPTMRKRVRSKASWSVEEARTFLESAREHGDPLYAAWVLILVLGLRKGEVLGLRWEDVNLDAGELTVSMQLQRVRRQLIHKERTKTEESSGVMPLPAICVTALRIRQKRQEAECAARKEEWTGKGLIFTTRQGRPIEPRNVNRSFAYRCGRAGVRAIRVHDTRHTCGRLLAALDVHPRTAMQILRHSQISITMEVYTEVPTEVSREALRRLGDSLTGADGDRPGTGDEAP</sequence>
<dbReference type="Pfam" id="PF00589">
    <property type="entry name" value="Phage_integrase"/>
    <property type="match status" value="1"/>
</dbReference>